<gene>
    <name evidence="1" type="primary">27</name>
    <name evidence="1" type="ORF">PBI_THONKO_27</name>
</gene>
<accession>A0A346FC74</accession>
<proteinExistence type="predicted"/>
<sequence length="480" mass="52219">MTFRGYFALDGVELANSSRTVAHLGRTAPINDLVLGGVAPPGTDCAPVPIAEGRLLFETPPSSVPIEPGRLLFTPADGSKLYGPAMLIRDECWRASALCGSCHSVIEYDDSWPGLREFLDDSLYRPELAPWYSTRSPESAEFGGVWVMDVTGLEAAPVERPITEAAGNGGVAGPHRDGTRKVTFDAVLVACTNAGLTYGLRWLTCQLRATNGRTDAVLRFLAAHPGHSAVDPEGLLREAHGVVLTKAPEIVEAQVGQRKQHQQATTYRVQWEMTVLHPYNYLPAVDIPVVWDTITVEPISWVHAGDCREPASCDDMPVLFSETCEPERIEIVNTPPPTCGGCMPVCAVEQAVFNVPTRDYALRCNETAVTTIVRNLGAHPLTAQFFWRGCNPDPSCDDTRWPLQVTGLPAGAELVLDGITGRYWANYGGRRRRPANIVNTPNGAPWRPPVIDRADCLEFVAIAPGNADFDVTLRLADREG</sequence>
<protein>
    <submittedName>
        <fullName evidence="1">Minor tail protein</fullName>
    </submittedName>
</protein>
<reference evidence="2" key="1">
    <citation type="submission" date="2018-07" db="EMBL/GenBank/DDBJ databases">
        <authorList>
            <person name="Quirk P.G."/>
            <person name="Krulwich T.A."/>
        </authorList>
    </citation>
    <scope>NUCLEOTIDE SEQUENCE [LARGE SCALE GENOMIC DNA]</scope>
</reference>
<dbReference type="KEGG" id="vg:60320782"/>
<name>A0A346FC74_9CAUD</name>
<organism evidence="1 2">
    <name type="scientific">Mycobacterium phage Thonko</name>
    <dbReference type="NCBI Taxonomy" id="2282910"/>
    <lineage>
        <taxon>Viruses</taxon>
        <taxon>Duplodnaviria</taxon>
        <taxon>Heunggongvirae</taxon>
        <taxon>Uroviricota</taxon>
        <taxon>Caudoviricetes</taxon>
        <taxon>Bclasvirinae</taxon>
        <taxon>Thonkovirus</taxon>
        <taxon>Thonkovirus thonko</taxon>
    </lineage>
</organism>
<evidence type="ECO:0000313" key="2">
    <source>
        <dbReference type="Proteomes" id="UP000259812"/>
    </source>
</evidence>
<dbReference type="EMBL" id="MH632120">
    <property type="protein sequence ID" value="AXN53299.1"/>
    <property type="molecule type" value="Genomic_DNA"/>
</dbReference>
<evidence type="ECO:0000313" key="1">
    <source>
        <dbReference type="EMBL" id="AXN53299.1"/>
    </source>
</evidence>
<dbReference type="RefSeq" id="YP_009949378.1">
    <property type="nucleotide sequence ID" value="NC_051580.1"/>
</dbReference>
<keyword evidence="2" id="KW-1185">Reference proteome</keyword>
<dbReference type="Proteomes" id="UP000259812">
    <property type="component" value="Genome"/>
</dbReference>
<dbReference type="GeneID" id="60320782"/>